<sequence>MTGVLIQIFDINGRLIRTLVEGSIPAGEHSVRWDGRGDGGQMVGAGVYFCTSKAKAGGNHGSCL</sequence>
<feature type="domain" description="FlgD/Vpr Ig-like" evidence="1">
    <location>
        <begin position="4"/>
        <end position="55"/>
    </location>
</feature>
<dbReference type="InterPro" id="IPR025965">
    <property type="entry name" value="FlgD/Vpr_Ig-like"/>
</dbReference>
<comment type="caution">
    <text evidence="2">The sequence shown here is derived from an EMBL/GenBank/DDBJ whole genome shotgun (WGS) entry which is preliminary data.</text>
</comment>
<dbReference type="EMBL" id="JAHJDP010000088">
    <property type="protein sequence ID" value="MBU2692364.1"/>
    <property type="molecule type" value="Genomic_DNA"/>
</dbReference>
<evidence type="ECO:0000313" key="3">
    <source>
        <dbReference type="Proteomes" id="UP000777784"/>
    </source>
</evidence>
<evidence type="ECO:0000313" key="2">
    <source>
        <dbReference type="EMBL" id="MBU2692364.1"/>
    </source>
</evidence>
<accession>A0A948W796</accession>
<protein>
    <recommendedName>
        <fullName evidence="1">FlgD/Vpr Ig-like domain-containing protein</fullName>
    </recommendedName>
</protein>
<gene>
    <name evidence="2" type="ORF">KJ970_15685</name>
</gene>
<dbReference type="Proteomes" id="UP000777784">
    <property type="component" value="Unassembled WGS sequence"/>
</dbReference>
<evidence type="ECO:0000259" key="1">
    <source>
        <dbReference type="Pfam" id="PF13860"/>
    </source>
</evidence>
<organism evidence="2 3">
    <name type="scientific">Eiseniibacteriota bacterium</name>
    <dbReference type="NCBI Taxonomy" id="2212470"/>
    <lineage>
        <taxon>Bacteria</taxon>
        <taxon>Candidatus Eiseniibacteriota</taxon>
    </lineage>
</organism>
<reference evidence="2" key="1">
    <citation type="submission" date="2021-05" db="EMBL/GenBank/DDBJ databases">
        <title>Energy efficiency and biological interactions define the core microbiome of deep oligotrophic groundwater.</title>
        <authorList>
            <person name="Mehrshad M."/>
            <person name="Lopez-Fernandez M."/>
            <person name="Bell E."/>
            <person name="Bernier-Latmani R."/>
            <person name="Bertilsson S."/>
            <person name="Dopson M."/>
        </authorList>
    </citation>
    <scope>NUCLEOTIDE SEQUENCE</scope>
    <source>
        <strain evidence="2">Modern_marine.mb.64</strain>
    </source>
</reference>
<proteinExistence type="predicted"/>
<name>A0A948W796_UNCEI</name>
<dbReference type="Gene3D" id="2.60.40.4070">
    <property type="match status" value="1"/>
</dbReference>
<dbReference type="AlphaFoldDB" id="A0A948W796"/>
<dbReference type="Pfam" id="PF13860">
    <property type="entry name" value="FlgD_ig"/>
    <property type="match status" value="1"/>
</dbReference>